<sequence>MDLVASVPTREPQRARQARRAAMGVEQMRTLGVAAGDVVRLSRGASSTYATAWPSFAGADGEVQ</sequence>
<protein>
    <submittedName>
        <fullName evidence="1">Uncharacterized protein</fullName>
    </submittedName>
</protein>
<feature type="non-terminal residue" evidence="1">
    <location>
        <position position="64"/>
    </location>
</feature>
<dbReference type="EMBL" id="JANBPG010004028">
    <property type="protein sequence ID" value="KAJ1878011.1"/>
    <property type="molecule type" value="Genomic_DNA"/>
</dbReference>
<dbReference type="Proteomes" id="UP001150581">
    <property type="component" value="Unassembled WGS sequence"/>
</dbReference>
<gene>
    <name evidence="1" type="ORF">LPJ66_011977</name>
</gene>
<evidence type="ECO:0000313" key="2">
    <source>
        <dbReference type="Proteomes" id="UP001150581"/>
    </source>
</evidence>
<evidence type="ECO:0000313" key="1">
    <source>
        <dbReference type="EMBL" id="KAJ1878011.1"/>
    </source>
</evidence>
<name>A0ACC1HWU7_9FUNG</name>
<reference evidence="1" key="1">
    <citation type="submission" date="2022-07" db="EMBL/GenBank/DDBJ databases">
        <title>Phylogenomic reconstructions and comparative analyses of Kickxellomycotina fungi.</title>
        <authorList>
            <person name="Reynolds N.K."/>
            <person name="Stajich J.E."/>
            <person name="Barry K."/>
            <person name="Grigoriev I.V."/>
            <person name="Crous P."/>
            <person name="Smith M.E."/>
        </authorList>
    </citation>
    <scope>NUCLEOTIDE SEQUENCE</scope>
    <source>
        <strain evidence="1">Benny 63K</strain>
    </source>
</reference>
<proteinExistence type="predicted"/>
<organism evidence="1 2">
    <name type="scientific">Kickxella alabastrina</name>
    <dbReference type="NCBI Taxonomy" id="61397"/>
    <lineage>
        <taxon>Eukaryota</taxon>
        <taxon>Fungi</taxon>
        <taxon>Fungi incertae sedis</taxon>
        <taxon>Zoopagomycota</taxon>
        <taxon>Kickxellomycotina</taxon>
        <taxon>Kickxellomycetes</taxon>
        <taxon>Kickxellales</taxon>
        <taxon>Kickxellaceae</taxon>
        <taxon>Kickxella</taxon>
    </lineage>
</organism>
<comment type="caution">
    <text evidence="1">The sequence shown here is derived from an EMBL/GenBank/DDBJ whole genome shotgun (WGS) entry which is preliminary data.</text>
</comment>
<accession>A0ACC1HWU7</accession>
<keyword evidence="2" id="KW-1185">Reference proteome</keyword>